<dbReference type="PATRIC" id="fig|1088721.3.peg.4078"/>
<sequence>MNAQELAQIGALRLVADKDRGFPCRVSLRDADKGESVLLLNYVSHPVDNPYRSAHAIFVRELAEEPEPYVDCLPPVFAGRHLSLRGFAKGGLMVDALLAAPGLVEEGIERLFANSEVACIHAHNAAYGCFAARIERHGAYQ</sequence>
<dbReference type="Pfam" id="PF06718">
    <property type="entry name" value="DUF1203"/>
    <property type="match status" value="1"/>
</dbReference>
<keyword evidence="2" id="KW-1185">Reference proteome</keyword>
<proteinExistence type="predicted"/>
<dbReference type="PIRSF" id="PIRSF034110">
    <property type="entry name" value="DUF1203"/>
    <property type="match status" value="1"/>
</dbReference>
<evidence type="ECO:0000313" key="2">
    <source>
        <dbReference type="Proteomes" id="UP000004030"/>
    </source>
</evidence>
<dbReference type="RefSeq" id="WP_007015049.1">
    <property type="nucleotide sequence ID" value="NZ_CP009291.1"/>
</dbReference>
<name>G6EIH0_9SPHN</name>
<comment type="caution">
    <text evidence="1">The sequence shown here is derived from an EMBL/GenBank/DDBJ whole genome shotgun (WGS) entry which is preliminary data.</text>
</comment>
<dbReference type="eggNOG" id="ENOG5032SY9">
    <property type="taxonomic scope" value="Bacteria"/>
</dbReference>
<dbReference type="AlphaFoldDB" id="G6EIH0"/>
<evidence type="ECO:0008006" key="3">
    <source>
        <dbReference type="Google" id="ProtNLM"/>
    </source>
</evidence>
<gene>
    <name evidence="1" type="ORF">NSU_4141</name>
</gene>
<evidence type="ECO:0000313" key="1">
    <source>
        <dbReference type="EMBL" id="EHJ58912.1"/>
    </source>
</evidence>
<dbReference type="InterPro" id="IPR009593">
    <property type="entry name" value="DUF1203"/>
</dbReference>
<protein>
    <recommendedName>
        <fullName evidence="3">DUF1203 domain-containing protein</fullName>
    </recommendedName>
</protein>
<dbReference type="EMBL" id="AGFM01000064">
    <property type="protein sequence ID" value="EHJ58912.1"/>
    <property type="molecule type" value="Genomic_DNA"/>
</dbReference>
<dbReference type="STRING" id="1088721.JI59_02680"/>
<organism evidence="1 2">
    <name type="scientific">Novosphingobium pentaromativorans US6-1</name>
    <dbReference type="NCBI Taxonomy" id="1088721"/>
    <lineage>
        <taxon>Bacteria</taxon>
        <taxon>Pseudomonadati</taxon>
        <taxon>Pseudomonadota</taxon>
        <taxon>Alphaproteobacteria</taxon>
        <taxon>Sphingomonadales</taxon>
        <taxon>Sphingomonadaceae</taxon>
        <taxon>Novosphingobium</taxon>
    </lineage>
</organism>
<reference evidence="1 2" key="1">
    <citation type="journal article" date="2012" name="J. Bacteriol.">
        <title>Genome sequence of benzo(a)pyrene-degrading bacterium Novosphingobium pentaromativorans US6-1.</title>
        <authorList>
            <person name="Luo Y.R."/>
            <person name="Kang S.G."/>
            <person name="Kim S.J."/>
            <person name="Kim M.R."/>
            <person name="Li N."/>
            <person name="Lee J.H."/>
            <person name="Kwon K.K."/>
        </authorList>
    </citation>
    <scope>NUCLEOTIDE SEQUENCE [LARGE SCALE GENOMIC DNA]</scope>
    <source>
        <strain evidence="1 2">US6-1</strain>
    </source>
</reference>
<accession>G6EIH0</accession>
<dbReference type="Proteomes" id="UP000004030">
    <property type="component" value="Unassembled WGS sequence"/>
</dbReference>